<evidence type="ECO:0008006" key="7">
    <source>
        <dbReference type="Google" id="ProtNLM"/>
    </source>
</evidence>
<evidence type="ECO:0000313" key="6">
    <source>
        <dbReference type="Proteomes" id="UP001630127"/>
    </source>
</evidence>
<dbReference type="InterPro" id="IPR017853">
    <property type="entry name" value="GH"/>
</dbReference>
<keyword evidence="2" id="KW-0378">Hydrolase</keyword>
<organism evidence="5 6">
    <name type="scientific">Cinchona calisaya</name>
    <dbReference type="NCBI Taxonomy" id="153742"/>
    <lineage>
        <taxon>Eukaryota</taxon>
        <taxon>Viridiplantae</taxon>
        <taxon>Streptophyta</taxon>
        <taxon>Embryophyta</taxon>
        <taxon>Tracheophyta</taxon>
        <taxon>Spermatophyta</taxon>
        <taxon>Magnoliopsida</taxon>
        <taxon>eudicotyledons</taxon>
        <taxon>Gunneridae</taxon>
        <taxon>Pentapetalae</taxon>
        <taxon>asterids</taxon>
        <taxon>lamiids</taxon>
        <taxon>Gentianales</taxon>
        <taxon>Rubiaceae</taxon>
        <taxon>Cinchonoideae</taxon>
        <taxon>Cinchoneae</taxon>
        <taxon>Cinchona</taxon>
    </lineage>
</organism>
<dbReference type="InterPro" id="IPR001360">
    <property type="entry name" value="Glyco_hydro_1"/>
</dbReference>
<reference evidence="5 6" key="1">
    <citation type="submission" date="2024-11" db="EMBL/GenBank/DDBJ databases">
        <title>A near-complete genome assembly of Cinchona calisaya.</title>
        <authorList>
            <person name="Lian D.C."/>
            <person name="Zhao X.W."/>
            <person name="Wei L."/>
        </authorList>
    </citation>
    <scope>NUCLEOTIDE SEQUENCE [LARGE SCALE GENOMIC DNA]</scope>
    <source>
        <tissue evidence="5">Nenye</tissue>
    </source>
</reference>
<dbReference type="SUPFAM" id="SSF51445">
    <property type="entry name" value="(Trans)glycosidases"/>
    <property type="match status" value="1"/>
</dbReference>
<dbReference type="AlphaFoldDB" id="A0ABD3AVA7"/>
<dbReference type="PANTHER" id="PTHR10353:SF137">
    <property type="entry name" value="MYROSINASE 3-RELATED"/>
    <property type="match status" value="1"/>
</dbReference>
<dbReference type="GO" id="GO:0008422">
    <property type="term" value="F:beta-glucosidase activity"/>
    <property type="evidence" value="ECO:0007669"/>
    <property type="project" value="UniProtKB-ARBA"/>
</dbReference>
<name>A0ABD3AVA7_9GENT</name>
<dbReference type="EMBL" id="JBJUIK010000002">
    <property type="protein sequence ID" value="KAL3534897.1"/>
    <property type="molecule type" value="Genomic_DNA"/>
</dbReference>
<dbReference type="PROSITE" id="PS00653">
    <property type="entry name" value="GLYCOSYL_HYDROL_F1_2"/>
    <property type="match status" value="1"/>
</dbReference>
<gene>
    <name evidence="5" type="ORF">ACH5RR_003358</name>
</gene>
<comment type="caution">
    <text evidence="5">The sequence shown here is derived from an EMBL/GenBank/DDBJ whole genome shotgun (WGS) entry which is preliminary data.</text>
</comment>
<proteinExistence type="inferred from homology"/>
<evidence type="ECO:0000256" key="1">
    <source>
        <dbReference type="ARBA" id="ARBA00010838"/>
    </source>
</evidence>
<dbReference type="Pfam" id="PF00232">
    <property type="entry name" value="Glyco_hydro_1"/>
    <property type="match status" value="1"/>
</dbReference>
<keyword evidence="6" id="KW-1185">Reference proteome</keyword>
<dbReference type="Gene3D" id="3.20.20.80">
    <property type="entry name" value="Glycosidases"/>
    <property type="match status" value="1"/>
</dbReference>
<dbReference type="InterPro" id="IPR033132">
    <property type="entry name" value="GH_1_N_CS"/>
</dbReference>
<keyword evidence="3" id="KW-0326">Glycosidase</keyword>
<protein>
    <recommendedName>
        <fullName evidence="7">Beta-glucosidase</fullName>
    </recommendedName>
</protein>
<evidence type="ECO:0000313" key="5">
    <source>
        <dbReference type="EMBL" id="KAL3534897.1"/>
    </source>
</evidence>
<dbReference type="Proteomes" id="UP001630127">
    <property type="component" value="Unassembled WGS sequence"/>
</dbReference>
<accession>A0ABD3AVA7</accession>
<comment type="similarity">
    <text evidence="1 4">Belongs to the glycosyl hydrolase 1 family.</text>
</comment>
<evidence type="ECO:0000256" key="3">
    <source>
        <dbReference type="ARBA" id="ARBA00023295"/>
    </source>
</evidence>
<dbReference type="GO" id="GO:0009821">
    <property type="term" value="P:alkaloid biosynthetic process"/>
    <property type="evidence" value="ECO:0007669"/>
    <property type="project" value="UniProtKB-ARBA"/>
</dbReference>
<evidence type="ECO:0000256" key="2">
    <source>
        <dbReference type="ARBA" id="ARBA00022801"/>
    </source>
</evidence>
<dbReference type="PANTHER" id="PTHR10353">
    <property type="entry name" value="GLYCOSYL HYDROLASE"/>
    <property type="match status" value="1"/>
</dbReference>
<evidence type="ECO:0000256" key="4">
    <source>
        <dbReference type="RuleBase" id="RU003690"/>
    </source>
</evidence>
<sequence>MEANNNSASNFTSSLRRDDFAEDFIFGSASSAYQMEGAAAGGRGPSTWDTFTEQTADKEYVKIIKKIGLDAYRFKTKRRPGVNKAGIEHYNNQYQRAFG</sequence>